<dbReference type="PANTHER" id="PTHR37610">
    <property type="entry name" value="CCHC-TYPE DOMAIN-CONTAINING PROTEIN"/>
    <property type="match status" value="1"/>
</dbReference>
<name>A0AAV3PUT9_LITER</name>
<feature type="domain" description="Retrotransposon Copia-like N-terminal" evidence="2">
    <location>
        <begin position="39"/>
        <end position="81"/>
    </location>
</feature>
<organism evidence="3 4">
    <name type="scientific">Lithospermum erythrorhizon</name>
    <name type="common">Purple gromwell</name>
    <name type="synonym">Lithospermum officinale var. erythrorhizon</name>
    <dbReference type="NCBI Taxonomy" id="34254"/>
    <lineage>
        <taxon>Eukaryota</taxon>
        <taxon>Viridiplantae</taxon>
        <taxon>Streptophyta</taxon>
        <taxon>Embryophyta</taxon>
        <taxon>Tracheophyta</taxon>
        <taxon>Spermatophyta</taxon>
        <taxon>Magnoliopsida</taxon>
        <taxon>eudicotyledons</taxon>
        <taxon>Gunneridae</taxon>
        <taxon>Pentapetalae</taxon>
        <taxon>asterids</taxon>
        <taxon>lamiids</taxon>
        <taxon>Boraginales</taxon>
        <taxon>Boraginaceae</taxon>
        <taxon>Boraginoideae</taxon>
        <taxon>Lithospermeae</taxon>
        <taxon>Lithospermum</taxon>
    </lineage>
</organism>
<evidence type="ECO:0000313" key="4">
    <source>
        <dbReference type="Proteomes" id="UP001454036"/>
    </source>
</evidence>
<dbReference type="PANTHER" id="PTHR37610:SF40">
    <property type="entry name" value="OS01G0909600 PROTEIN"/>
    <property type="match status" value="1"/>
</dbReference>
<dbReference type="InterPro" id="IPR029472">
    <property type="entry name" value="Copia-like_N"/>
</dbReference>
<reference evidence="3 4" key="1">
    <citation type="submission" date="2024-01" db="EMBL/GenBank/DDBJ databases">
        <title>The complete chloroplast genome sequence of Lithospermum erythrorhizon: insights into the phylogenetic relationship among Boraginaceae species and the maternal lineages of purple gromwells.</title>
        <authorList>
            <person name="Okada T."/>
            <person name="Watanabe K."/>
        </authorList>
    </citation>
    <scope>NUCLEOTIDE SEQUENCE [LARGE SCALE GENOMIC DNA]</scope>
</reference>
<dbReference type="Pfam" id="PF14244">
    <property type="entry name" value="Retrotran_gag_3"/>
    <property type="match status" value="1"/>
</dbReference>
<protein>
    <recommendedName>
        <fullName evidence="2">Retrotransposon Copia-like N-terminal domain-containing protein</fullName>
    </recommendedName>
</protein>
<gene>
    <name evidence="3" type="ORF">LIER_12181</name>
</gene>
<dbReference type="AlphaFoldDB" id="A0AAV3PUT9"/>
<evidence type="ECO:0000313" key="3">
    <source>
        <dbReference type="EMBL" id="GAA0154100.1"/>
    </source>
</evidence>
<keyword evidence="4" id="KW-1185">Reference proteome</keyword>
<dbReference type="Proteomes" id="UP001454036">
    <property type="component" value="Unassembled WGS sequence"/>
</dbReference>
<comment type="caution">
    <text evidence="3">The sequence shown here is derived from an EMBL/GenBank/DDBJ whole genome shotgun (WGS) entry which is preliminary data.</text>
</comment>
<evidence type="ECO:0000256" key="1">
    <source>
        <dbReference type="SAM" id="MobiDB-lite"/>
    </source>
</evidence>
<dbReference type="EMBL" id="BAABME010002319">
    <property type="protein sequence ID" value="GAA0154100.1"/>
    <property type="molecule type" value="Genomic_DNA"/>
</dbReference>
<proteinExistence type="predicted"/>
<accession>A0AAV3PUT9</accession>
<feature type="region of interest" description="Disordered" evidence="1">
    <location>
        <begin position="1"/>
        <end position="25"/>
    </location>
</feature>
<sequence>MTENNQSQTLNADSNPIQNGAQSESSASQYKVDDPLYLHASDNSSLVLVSDLLTELNYMSWSRLMMIALEAKDKLRFINGTPLPHELTHKHWRKVNSTLISWIMNSVSKEIGRGCMFANNVKDLWDEIKEGCNGPRMYELRRNIYVIRQGGDYIHVFYNKLKEILG</sequence>
<evidence type="ECO:0000259" key="2">
    <source>
        <dbReference type="Pfam" id="PF14244"/>
    </source>
</evidence>